<comment type="caution">
    <text evidence="1">The sequence shown here is derived from an EMBL/GenBank/DDBJ whole genome shotgun (WGS) entry which is preliminary data.</text>
</comment>
<evidence type="ECO:0000313" key="1">
    <source>
        <dbReference type="EMBL" id="KAK5979110.1"/>
    </source>
</evidence>
<accession>A0AAN8FHQ5</accession>
<dbReference type="EMBL" id="WIXE01008666">
    <property type="protein sequence ID" value="KAK5979110.1"/>
    <property type="molecule type" value="Genomic_DNA"/>
</dbReference>
<sequence length="135" mass="15863">MGEDSATHKRPSNSRCFSRFGHQDCTTCCSTIQNGWRTANRPRPARPTTVTARVNVEKVRERIRRNSSSSVRRMAKEVIISEKSVRMIDHDKLQMKNYKLYKAVGSTEKNEEMRLKRYKNLMRHADREFTPLDLF</sequence>
<organism evidence="1 2">
    <name type="scientific">Trichostrongylus colubriformis</name>
    <name type="common">Black scour worm</name>
    <dbReference type="NCBI Taxonomy" id="6319"/>
    <lineage>
        <taxon>Eukaryota</taxon>
        <taxon>Metazoa</taxon>
        <taxon>Ecdysozoa</taxon>
        <taxon>Nematoda</taxon>
        <taxon>Chromadorea</taxon>
        <taxon>Rhabditida</taxon>
        <taxon>Rhabditina</taxon>
        <taxon>Rhabditomorpha</taxon>
        <taxon>Strongyloidea</taxon>
        <taxon>Trichostrongylidae</taxon>
        <taxon>Trichostrongylus</taxon>
    </lineage>
</organism>
<reference evidence="1 2" key="1">
    <citation type="submission" date="2019-10" db="EMBL/GenBank/DDBJ databases">
        <title>Assembly and Annotation for the nematode Trichostrongylus colubriformis.</title>
        <authorList>
            <person name="Martin J."/>
        </authorList>
    </citation>
    <scope>NUCLEOTIDE SEQUENCE [LARGE SCALE GENOMIC DNA]</scope>
    <source>
        <strain evidence="1">G859</strain>
        <tissue evidence="1">Whole worm</tissue>
    </source>
</reference>
<protein>
    <submittedName>
        <fullName evidence="1">Uncharacterized protein</fullName>
    </submittedName>
</protein>
<dbReference type="PANTHER" id="PTHR46068:SF1">
    <property type="entry name" value="TRANSPOSASE IS30-LIKE HTH DOMAIN-CONTAINING PROTEIN"/>
    <property type="match status" value="1"/>
</dbReference>
<dbReference type="PANTHER" id="PTHR46068">
    <property type="entry name" value="PROTEIN CBG27172"/>
    <property type="match status" value="1"/>
</dbReference>
<gene>
    <name evidence="1" type="ORF">GCK32_012977</name>
</gene>
<dbReference type="Proteomes" id="UP001331761">
    <property type="component" value="Unassembled WGS sequence"/>
</dbReference>
<name>A0AAN8FHQ5_TRICO</name>
<evidence type="ECO:0000313" key="2">
    <source>
        <dbReference type="Proteomes" id="UP001331761"/>
    </source>
</evidence>
<proteinExistence type="predicted"/>
<keyword evidence="2" id="KW-1185">Reference proteome</keyword>
<dbReference type="AlphaFoldDB" id="A0AAN8FHQ5"/>